<evidence type="ECO:0000313" key="6">
    <source>
        <dbReference type="Proteomes" id="UP000626109"/>
    </source>
</evidence>
<accession>A0A813LTD6</accession>
<evidence type="ECO:0000313" key="7">
    <source>
        <dbReference type="Proteomes" id="UP000654075"/>
    </source>
</evidence>
<keyword evidence="2" id="KW-0677">Repeat</keyword>
<dbReference type="InterPro" id="IPR032675">
    <property type="entry name" value="LRR_dom_sf"/>
</dbReference>
<keyword evidence="7" id="KW-1185">Reference proteome</keyword>
<dbReference type="OrthoDB" id="449539at2759"/>
<comment type="caution">
    <text evidence="5">The sequence shown here is derived from an EMBL/GenBank/DDBJ whole genome shotgun (WGS) entry which is preliminary data.</text>
</comment>
<gene>
    <name evidence="4" type="ORF">PGLA1383_LOCUS1835</name>
    <name evidence="5" type="ORF">PGLA2088_LOCUS47378</name>
</gene>
<dbReference type="PANTHER" id="PTHR46652">
    <property type="entry name" value="LEUCINE-RICH REPEAT AND IQ DOMAIN-CONTAINING PROTEIN 1-RELATED"/>
    <property type="match status" value="1"/>
</dbReference>
<dbReference type="Proteomes" id="UP000654075">
    <property type="component" value="Unassembled WGS sequence"/>
</dbReference>
<feature type="compositionally biased region" description="Low complexity" evidence="3">
    <location>
        <begin position="305"/>
        <end position="317"/>
    </location>
</feature>
<feature type="region of interest" description="Disordered" evidence="3">
    <location>
        <begin position="583"/>
        <end position="605"/>
    </location>
</feature>
<keyword evidence="1" id="KW-0433">Leucine-rich repeat</keyword>
<feature type="compositionally biased region" description="Polar residues" evidence="3">
    <location>
        <begin position="280"/>
        <end position="289"/>
    </location>
</feature>
<proteinExistence type="predicted"/>
<dbReference type="SUPFAM" id="SSF52075">
    <property type="entry name" value="Outer arm dynein light chain 1"/>
    <property type="match status" value="1"/>
</dbReference>
<name>A0A813LTD6_POLGL</name>
<dbReference type="Proteomes" id="UP000626109">
    <property type="component" value="Unassembled WGS sequence"/>
</dbReference>
<evidence type="ECO:0000256" key="1">
    <source>
        <dbReference type="ARBA" id="ARBA00022614"/>
    </source>
</evidence>
<dbReference type="InterPro" id="IPR001611">
    <property type="entry name" value="Leu-rich_rpt"/>
</dbReference>
<organism evidence="5 6">
    <name type="scientific">Polarella glacialis</name>
    <name type="common">Dinoflagellate</name>
    <dbReference type="NCBI Taxonomy" id="89957"/>
    <lineage>
        <taxon>Eukaryota</taxon>
        <taxon>Sar</taxon>
        <taxon>Alveolata</taxon>
        <taxon>Dinophyceae</taxon>
        <taxon>Suessiales</taxon>
        <taxon>Suessiaceae</taxon>
        <taxon>Polarella</taxon>
    </lineage>
</organism>
<dbReference type="InterPro" id="IPR050836">
    <property type="entry name" value="SDS22/Internalin_LRR"/>
</dbReference>
<dbReference type="InterPro" id="IPR025875">
    <property type="entry name" value="Leu-rich_rpt_4"/>
</dbReference>
<evidence type="ECO:0000313" key="5">
    <source>
        <dbReference type="EMBL" id="CAE8734595.1"/>
    </source>
</evidence>
<dbReference type="EMBL" id="CAJNNV010000512">
    <property type="protein sequence ID" value="CAE8582846.1"/>
    <property type="molecule type" value="Genomic_DNA"/>
</dbReference>
<evidence type="ECO:0000313" key="4">
    <source>
        <dbReference type="EMBL" id="CAE8582846.1"/>
    </source>
</evidence>
<feature type="region of interest" description="Disordered" evidence="3">
    <location>
        <begin position="237"/>
        <end position="336"/>
    </location>
</feature>
<dbReference type="Gene3D" id="3.80.10.10">
    <property type="entry name" value="Ribonuclease Inhibitor"/>
    <property type="match status" value="1"/>
</dbReference>
<dbReference type="PROSITE" id="PS51450">
    <property type="entry name" value="LRR"/>
    <property type="match status" value="2"/>
</dbReference>
<feature type="compositionally biased region" description="Polar residues" evidence="3">
    <location>
        <begin position="259"/>
        <end position="271"/>
    </location>
</feature>
<dbReference type="EMBL" id="CAJNNW010036461">
    <property type="protein sequence ID" value="CAE8734595.1"/>
    <property type="molecule type" value="Genomic_DNA"/>
</dbReference>
<dbReference type="Pfam" id="PF12799">
    <property type="entry name" value="LRR_4"/>
    <property type="match status" value="1"/>
</dbReference>
<feature type="compositionally biased region" description="Basic and acidic residues" evidence="3">
    <location>
        <begin position="293"/>
        <end position="304"/>
    </location>
</feature>
<dbReference type="AlphaFoldDB" id="A0A813LTD6"/>
<reference evidence="5" key="1">
    <citation type="submission" date="2021-02" db="EMBL/GenBank/DDBJ databases">
        <authorList>
            <person name="Dougan E. K."/>
            <person name="Rhodes N."/>
            <person name="Thang M."/>
            <person name="Chan C."/>
        </authorList>
    </citation>
    <scope>NUCLEOTIDE SEQUENCE</scope>
</reference>
<evidence type="ECO:0000256" key="3">
    <source>
        <dbReference type="SAM" id="MobiDB-lite"/>
    </source>
</evidence>
<protein>
    <submittedName>
        <fullName evidence="5">Uncharacterized protein</fullName>
    </submittedName>
</protein>
<evidence type="ECO:0000256" key="2">
    <source>
        <dbReference type="ARBA" id="ARBA00022737"/>
    </source>
</evidence>
<dbReference type="SMART" id="SM00365">
    <property type="entry name" value="LRR_SD22"/>
    <property type="match status" value="2"/>
</dbReference>
<dbReference type="PANTHER" id="PTHR46652:SF3">
    <property type="entry name" value="LEUCINE-RICH REPEAT-CONTAINING PROTEIN 9"/>
    <property type="match status" value="1"/>
</dbReference>
<sequence>MVGSTFGRGLPADLQLLQAEVLAGLDSGSSDDDDQDHKLASGRESSSGSALALDVLSEAQVLEVSGEESVENVQQLVFRERGLTSLFTSGTVEFSRFLCLEVLSLSHNQLTDISPLSAVACLAEVNLNFNRIEDISPLYECEQLVKIFASHNQISGIAGLEVGCPQIQELSLFANCFSDSSSSQSSLLATLRSLPELRALDVGQNPCSAALRQELLRDADTRLELLDGQRVSDLLCRQRVSNSPSSDAAPGDRPASGADCSTSSRPSSQEAEFTDRMAATTGSSASEANTWIEGRKEESEEDARPGTAPAAGRRSVPLRPPLPPRVGSGSGSGLHVAQPLLGQKMRSMSANRFDDLLTSASRSGSREPSNSPPAALAASEDSFFVPPGKSLQQTLQVLAVHGEAVRRRMEMQQMERENLRFQVKLLMRDAQQCQPEHLCKQASDLEAENCSARAVDDEHRLLESQLAELDGTLVRLRDKASLALTESGGSHAASAPESEDEDQISELRWECKLLEKRLERSRSYNEQLMEDGIRAKLRSSARSPAFDLENVPASDDPEISQLLASNDAMLRRLHGEVRDTATAMGRSKAGDDRAADELPVGGPSALRSVTDVLTIGGGTTGEDLEWQQNET</sequence>